<keyword evidence="4" id="KW-0176">Collagen</keyword>
<evidence type="ECO:0000313" key="5">
    <source>
        <dbReference type="Proteomes" id="UP000295632"/>
    </source>
</evidence>
<dbReference type="SUPFAM" id="SSF55383">
    <property type="entry name" value="Copper amine oxidase, domain N"/>
    <property type="match status" value="1"/>
</dbReference>
<protein>
    <submittedName>
        <fullName evidence="4">Collagen triple helix repeat protein</fullName>
    </submittedName>
</protein>
<feature type="region of interest" description="Disordered" evidence="1">
    <location>
        <begin position="166"/>
        <end position="404"/>
    </location>
</feature>
<dbReference type="Pfam" id="PF01391">
    <property type="entry name" value="Collagen"/>
    <property type="match status" value="3"/>
</dbReference>
<feature type="domain" description="Copper amine oxidase-like N-terminal" evidence="2">
    <location>
        <begin position="53"/>
        <end position="169"/>
    </location>
</feature>
<dbReference type="EMBL" id="SNYJ01000019">
    <property type="protein sequence ID" value="TDQ36233.1"/>
    <property type="molecule type" value="Genomic_DNA"/>
</dbReference>
<feature type="compositionally biased region" description="Low complexity" evidence="1">
    <location>
        <begin position="322"/>
        <end position="335"/>
    </location>
</feature>
<dbReference type="Pfam" id="PF18573">
    <property type="entry name" value="BclA_C"/>
    <property type="match status" value="1"/>
</dbReference>
<evidence type="ECO:0000256" key="1">
    <source>
        <dbReference type="SAM" id="MobiDB-lite"/>
    </source>
</evidence>
<dbReference type="Gene3D" id="2.60.120.40">
    <property type="match status" value="1"/>
</dbReference>
<sequence length="530" mass="53467">MNRQHIGMIGLAWLLVVATFLTPDFVNAKNWTGNVSTAEIIVDGSPLTYKDGTKVHPVNVDGRLYLPLRTMASSLAMNVIWDQKNNTVNLSQGGVKTAVVNTMPSQDTWAGVSSSAKITVNGQHIPLIDGEGNSVEPIAFDNSLYVPIRAVTTSFGANIEWDSERQSVKVHSVTPPVANSPGPAGIDGQDGEDGNDGEDGRDGQDGDDGSDGKDGKDGRDGEDGERGPKGEQGERGPKGEQGERGPEGPIGPQGPAGPPGSGDGSGEPGPQGPEGPRGPEGPQGPQGEQGPAGPAGPEGPQGEQGPAGPPGTGEGIPGPQGPKGDPGPQGIQGEPGPQGPPGTSEGIPGPKGDPGPIGPVGPIGPQGIQGEIGPQGPAGPAGIQGDPGPQGPIGPAGPSTEISSYAFATNSGGTITSSLGGKRVPLPSGVVAKNITASEGLFTVSEEGVYEISYQIYLQFSSQAGTQINVNGSGYPPSTIPALTNRDNYSATVLVKLNAGDSVSLQLFGVLDTARLQSHHGASLLIKKID</sequence>
<dbReference type="GO" id="GO:0005615">
    <property type="term" value="C:extracellular space"/>
    <property type="evidence" value="ECO:0007669"/>
    <property type="project" value="TreeGrafter"/>
</dbReference>
<dbReference type="InterPro" id="IPR012854">
    <property type="entry name" value="Cu_amine_oxidase-like_N"/>
</dbReference>
<proteinExistence type="predicted"/>
<feature type="compositionally biased region" description="Low complexity" evidence="1">
    <location>
        <begin position="283"/>
        <end position="292"/>
    </location>
</feature>
<dbReference type="Pfam" id="PF07833">
    <property type="entry name" value="Cu_amine_oxidN1"/>
    <property type="match status" value="1"/>
</dbReference>
<dbReference type="Proteomes" id="UP000295632">
    <property type="component" value="Unassembled WGS sequence"/>
</dbReference>
<dbReference type="GO" id="GO:0031012">
    <property type="term" value="C:extracellular matrix"/>
    <property type="evidence" value="ECO:0007669"/>
    <property type="project" value="TreeGrafter"/>
</dbReference>
<dbReference type="InterPro" id="IPR008983">
    <property type="entry name" value="Tumour_necrosis_fac-like_dom"/>
</dbReference>
<feature type="compositionally biased region" description="Low complexity" evidence="1">
    <location>
        <begin position="363"/>
        <end position="387"/>
    </location>
</feature>
<accession>A0A4R6TVF9</accession>
<gene>
    <name evidence="4" type="ORF">EV213_11922</name>
</gene>
<dbReference type="RefSeq" id="WP_166639376.1">
    <property type="nucleotide sequence ID" value="NZ_SNYJ01000019.1"/>
</dbReference>
<feature type="domain" description="BclA C-terminal" evidence="3">
    <location>
        <begin position="407"/>
        <end position="529"/>
    </location>
</feature>
<organism evidence="4 5">
    <name type="scientific">Aureibacillus halotolerans</name>
    <dbReference type="NCBI Taxonomy" id="1508390"/>
    <lineage>
        <taxon>Bacteria</taxon>
        <taxon>Bacillati</taxon>
        <taxon>Bacillota</taxon>
        <taxon>Bacilli</taxon>
        <taxon>Bacillales</taxon>
        <taxon>Bacillaceae</taxon>
        <taxon>Aureibacillus</taxon>
    </lineage>
</organism>
<evidence type="ECO:0000259" key="3">
    <source>
        <dbReference type="Pfam" id="PF18573"/>
    </source>
</evidence>
<comment type="caution">
    <text evidence="4">The sequence shown here is derived from an EMBL/GenBank/DDBJ whole genome shotgun (WGS) entry which is preliminary data.</text>
</comment>
<feature type="compositionally biased region" description="Basic and acidic residues" evidence="1">
    <location>
        <begin position="198"/>
        <end position="246"/>
    </location>
</feature>
<dbReference type="InterPro" id="IPR008160">
    <property type="entry name" value="Collagen"/>
</dbReference>
<dbReference type="InterPro" id="IPR036582">
    <property type="entry name" value="Mao_N_sf"/>
</dbReference>
<dbReference type="SUPFAM" id="SSF49842">
    <property type="entry name" value="TNF-like"/>
    <property type="match status" value="1"/>
</dbReference>
<feature type="compositionally biased region" description="Gly residues" evidence="1">
    <location>
        <begin position="259"/>
        <end position="269"/>
    </location>
</feature>
<dbReference type="InterPro" id="IPR050149">
    <property type="entry name" value="Collagen_superfamily"/>
</dbReference>
<dbReference type="InterPro" id="IPR041415">
    <property type="entry name" value="BclA_C"/>
</dbReference>
<evidence type="ECO:0000313" key="4">
    <source>
        <dbReference type="EMBL" id="TDQ36233.1"/>
    </source>
</evidence>
<name>A0A4R6TVF9_9BACI</name>
<dbReference type="PANTHER" id="PTHR24023:SF1082">
    <property type="entry name" value="COLLAGEN TRIPLE HELIX REPEAT"/>
    <property type="match status" value="1"/>
</dbReference>
<evidence type="ECO:0000259" key="2">
    <source>
        <dbReference type="Pfam" id="PF07833"/>
    </source>
</evidence>
<keyword evidence="5" id="KW-1185">Reference proteome</keyword>
<dbReference type="AlphaFoldDB" id="A0A4R6TVF9"/>
<dbReference type="PANTHER" id="PTHR24023">
    <property type="entry name" value="COLLAGEN ALPHA"/>
    <property type="match status" value="1"/>
</dbReference>
<reference evidence="4 5" key="1">
    <citation type="submission" date="2019-03" db="EMBL/GenBank/DDBJ databases">
        <title>Genomic Encyclopedia of Type Strains, Phase IV (KMG-IV): sequencing the most valuable type-strain genomes for metagenomic binning, comparative biology and taxonomic classification.</title>
        <authorList>
            <person name="Goeker M."/>
        </authorList>
    </citation>
    <scope>NUCLEOTIDE SEQUENCE [LARGE SCALE GENOMIC DNA]</scope>
    <source>
        <strain evidence="4 5">DSM 28697</strain>
    </source>
</reference>
<dbReference type="Gene3D" id="3.30.457.10">
    <property type="entry name" value="Copper amine oxidase-like, N-terminal domain"/>
    <property type="match status" value="1"/>
</dbReference>